<evidence type="ECO:0000313" key="3">
    <source>
        <dbReference type="EMBL" id="TXJ41485.1"/>
    </source>
</evidence>
<dbReference type="InterPro" id="IPR013785">
    <property type="entry name" value="Aldolase_TIM"/>
</dbReference>
<dbReference type="PANTHER" id="PTHR10277">
    <property type="entry name" value="HOMOCITRATE SYNTHASE-RELATED"/>
    <property type="match status" value="1"/>
</dbReference>
<dbReference type="GO" id="GO:0009098">
    <property type="term" value="P:L-leucine biosynthetic process"/>
    <property type="evidence" value="ECO:0007669"/>
    <property type="project" value="TreeGrafter"/>
</dbReference>
<comment type="caution">
    <text evidence="3">The sequence shown here is derived from an EMBL/GenBank/DDBJ whole genome shotgun (WGS) entry which is preliminary data.</text>
</comment>
<dbReference type="EMBL" id="SAYD01000003">
    <property type="protein sequence ID" value="TXJ41485.1"/>
    <property type="molecule type" value="Genomic_DNA"/>
</dbReference>
<reference evidence="3" key="2">
    <citation type="submission" date="2019-01" db="EMBL/GenBank/DDBJ databases">
        <authorList>
            <person name="Thorell K."/>
        </authorList>
    </citation>
    <scope>NUCLEOTIDE SEQUENCE</scope>
    <source>
        <strain evidence="4">PC3053II</strain>
        <strain evidence="3">PC3997IV</strain>
    </source>
</reference>
<evidence type="ECO:0000313" key="5">
    <source>
        <dbReference type="Proteomes" id="UP000322327"/>
    </source>
</evidence>
<accession>A0A5C8EUF2</accession>
<reference evidence="5 6" key="1">
    <citation type="journal article" date="1992" name="Lakartidningen">
        <title>[Penicillin V and not amoxicillin is the first choice preparation in acute otitis].</title>
        <authorList>
            <person name="Kamme C."/>
            <person name="Lundgren K."/>
            <person name="Prellner K."/>
        </authorList>
    </citation>
    <scope>NUCLEOTIDE SEQUENCE [LARGE SCALE GENOMIC DNA]</scope>
    <source>
        <strain evidence="4 5">PC3053II</strain>
        <strain evidence="3 6">PC3997IV</strain>
    </source>
</reference>
<name>A0A5C8EUF2_9SPIR</name>
<dbReference type="CDD" id="cd07944">
    <property type="entry name" value="DRE_TIM_HOA_like"/>
    <property type="match status" value="1"/>
</dbReference>
<evidence type="ECO:0000313" key="4">
    <source>
        <dbReference type="EMBL" id="TXJ58202.1"/>
    </source>
</evidence>
<protein>
    <recommendedName>
        <fullName evidence="2">Pyruvate carboxyltransferase domain-containing protein</fullName>
    </recommendedName>
</protein>
<dbReference type="Proteomes" id="UP000322327">
    <property type="component" value="Unassembled WGS sequence"/>
</dbReference>
<evidence type="ECO:0000313" key="6">
    <source>
        <dbReference type="Proteomes" id="UP000325002"/>
    </source>
</evidence>
<evidence type="ECO:0000256" key="1">
    <source>
        <dbReference type="ARBA" id="ARBA00023211"/>
    </source>
</evidence>
<sequence length="542" mass="62869">MKGQFMNNKKNIKILDCTLRDGGFINDWDFGHYAIYNIVNRLIESNIDFLEVGFLHNERDFEINRTITKHTSDFSNIIKIKNKKDAMILGMIILGEADIENVGNADKTILDGIRIVFKKHNIDKAFELANKIKDKGYKIFLQPASVTDYSNKEMEYLAKKSISLNPYAVYIVDTYGLMHKNKVLNYFNILNNNLSNDIYIGFHSHNNFQLSFANSIELVELTTNRNIILDSSLFGMGKGVGNLNTELITDYLNKYHNYDYNVGQILELINLEILKIRNTYSWGYSFNGFLAASNDCHPTYVKYLIDKNTISVNSINKILQKIDRDKKTIFYGDLIEKLYSDFLNNEIKDNKSIDYIFNKVNNRKILIIAPGGSVNNEKNKIDKFISDNNPIVVSINYYNENLKTDFIFINNAKRYNQMAEFIDSGKNEIEFILTSNITVISSKENYHLINYSDYLVEGDFEIIMHNATLMFIKLLKNMNINNLYIAGFDGFSSNSGNNYADKYLSYNTNINFEKQNRLIGEKIIQFQKYINITFLTKSYYKK</sequence>
<dbReference type="InterPro" id="IPR050073">
    <property type="entry name" value="2-IPM_HCS-like"/>
</dbReference>
<evidence type="ECO:0000259" key="2">
    <source>
        <dbReference type="Pfam" id="PF00682"/>
    </source>
</evidence>
<dbReference type="Pfam" id="PF00682">
    <property type="entry name" value="HMGL-like"/>
    <property type="match status" value="1"/>
</dbReference>
<proteinExistence type="predicted"/>
<keyword evidence="1" id="KW-0464">Manganese</keyword>
<dbReference type="EMBL" id="SAYI01000005">
    <property type="protein sequence ID" value="TXJ58202.1"/>
    <property type="molecule type" value="Genomic_DNA"/>
</dbReference>
<organism evidence="3 6">
    <name type="scientific">Brachyspira aalborgi</name>
    <dbReference type="NCBI Taxonomy" id="29522"/>
    <lineage>
        <taxon>Bacteria</taxon>
        <taxon>Pseudomonadati</taxon>
        <taxon>Spirochaetota</taxon>
        <taxon>Spirochaetia</taxon>
        <taxon>Brachyspirales</taxon>
        <taxon>Brachyspiraceae</taxon>
        <taxon>Brachyspira</taxon>
    </lineage>
</organism>
<dbReference type="PANTHER" id="PTHR10277:SF9">
    <property type="entry name" value="2-ISOPROPYLMALATE SYNTHASE 1, CHLOROPLASTIC-RELATED"/>
    <property type="match status" value="1"/>
</dbReference>
<dbReference type="InterPro" id="IPR000891">
    <property type="entry name" value="PYR_CT"/>
</dbReference>
<dbReference type="Gene3D" id="3.20.20.70">
    <property type="entry name" value="Aldolase class I"/>
    <property type="match status" value="1"/>
</dbReference>
<dbReference type="GO" id="GO:0003852">
    <property type="term" value="F:2-isopropylmalate synthase activity"/>
    <property type="evidence" value="ECO:0007669"/>
    <property type="project" value="TreeGrafter"/>
</dbReference>
<feature type="domain" description="Pyruvate carboxyltransferase" evidence="2">
    <location>
        <begin position="12"/>
        <end position="253"/>
    </location>
</feature>
<dbReference type="SUPFAM" id="SSF51569">
    <property type="entry name" value="Aldolase"/>
    <property type="match status" value="1"/>
</dbReference>
<gene>
    <name evidence="4" type="ORF">EPJ76_01765</name>
    <name evidence="3" type="ORF">EPJ81_00515</name>
</gene>
<dbReference type="Proteomes" id="UP000325002">
    <property type="component" value="Unassembled WGS sequence"/>
</dbReference>
<dbReference type="AlphaFoldDB" id="A0A5C8EUF2"/>